<dbReference type="EMBL" id="BMIH01000001">
    <property type="protein sequence ID" value="GGB23250.1"/>
    <property type="molecule type" value="Genomic_DNA"/>
</dbReference>
<comment type="caution">
    <text evidence="2">The sequence shown here is derived from an EMBL/GenBank/DDBJ whole genome shotgun (WGS) entry which is preliminary data.</text>
</comment>
<feature type="transmembrane region" description="Helical" evidence="1">
    <location>
        <begin position="37"/>
        <end position="57"/>
    </location>
</feature>
<evidence type="ECO:0000256" key="1">
    <source>
        <dbReference type="SAM" id="Phobius"/>
    </source>
</evidence>
<keyword evidence="1" id="KW-0472">Membrane</keyword>
<name>A0A916SZG4_9SPHN</name>
<protein>
    <submittedName>
        <fullName evidence="2">Uncharacterized protein</fullName>
    </submittedName>
</protein>
<reference evidence="2" key="2">
    <citation type="submission" date="2020-09" db="EMBL/GenBank/DDBJ databases">
        <authorList>
            <person name="Sun Q."/>
            <person name="Zhou Y."/>
        </authorList>
    </citation>
    <scope>NUCLEOTIDE SEQUENCE</scope>
    <source>
        <strain evidence="2">CGMCC 1.15330</strain>
    </source>
</reference>
<evidence type="ECO:0000313" key="3">
    <source>
        <dbReference type="Proteomes" id="UP000623067"/>
    </source>
</evidence>
<gene>
    <name evidence="2" type="ORF">GCM10011380_11180</name>
</gene>
<sequence>MAAIEGISVWEMIGELLAVAACSVEWQIRRRLGGPGAIRRLASVVAAFLAVIVALVVRQCAVSTRSLATVTGSRTLRHLRRPPQGWAAP</sequence>
<accession>A0A916SZG4</accession>
<proteinExistence type="predicted"/>
<keyword evidence="3" id="KW-1185">Reference proteome</keyword>
<dbReference type="AlphaFoldDB" id="A0A916SZG4"/>
<keyword evidence="1" id="KW-0812">Transmembrane</keyword>
<evidence type="ECO:0000313" key="2">
    <source>
        <dbReference type="EMBL" id="GGB23250.1"/>
    </source>
</evidence>
<reference evidence="2" key="1">
    <citation type="journal article" date="2014" name="Int. J. Syst. Evol. Microbiol.">
        <title>Complete genome sequence of Corynebacterium casei LMG S-19264T (=DSM 44701T), isolated from a smear-ripened cheese.</title>
        <authorList>
            <consortium name="US DOE Joint Genome Institute (JGI-PGF)"/>
            <person name="Walter F."/>
            <person name="Albersmeier A."/>
            <person name="Kalinowski J."/>
            <person name="Ruckert C."/>
        </authorList>
    </citation>
    <scope>NUCLEOTIDE SEQUENCE</scope>
    <source>
        <strain evidence="2">CGMCC 1.15330</strain>
    </source>
</reference>
<organism evidence="2 3">
    <name type="scientific">Sphingomonas metalli</name>
    <dbReference type="NCBI Taxonomy" id="1779358"/>
    <lineage>
        <taxon>Bacteria</taxon>
        <taxon>Pseudomonadati</taxon>
        <taxon>Pseudomonadota</taxon>
        <taxon>Alphaproteobacteria</taxon>
        <taxon>Sphingomonadales</taxon>
        <taxon>Sphingomonadaceae</taxon>
        <taxon>Sphingomonas</taxon>
    </lineage>
</organism>
<keyword evidence="1" id="KW-1133">Transmembrane helix</keyword>
<dbReference type="Proteomes" id="UP000623067">
    <property type="component" value="Unassembled WGS sequence"/>
</dbReference>